<gene>
    <name evidence="1" type="ORF">TPSB3V08_LOCUS14889</name>
</gene>
<dbReference type="EMBL" id="OD051803">
    <property type="protein sequence ID" value="CAD7421474.1"/>
    <property type="molecule type" value="Genomic_DNA"/>
</dbReference>
<protein>
    <submittedName>
        <fullName evidence="1">Uncharacterized protein</fullName>
    </submittedName>
</protein>
<dbReference type="AlphaFoldDB" id="A0A7R9HJA3"/>
<proteinExistence type="predicted"/>
<evidence type="ECO:0000313" key="1">
    <source>
        <dbReference type="EMBL" id="CAD7421474.1"/>
    </source>
</evidence>
<accession>A0A7R9HJA3</accession>
<reference evidence="1" key="1">
    <citation type="submission" date="2020-11" db="EMBL/GenBank/DDBJ databases">
        <authorList>
            <person name="Tran Van P."/>
        </authorList>
    </citation>
    <scope>NUCLEOTIDE SEQUENCE</scope>
</reference>
<organism evidence="1">
    <name type="scientific">Timema poppense</name>
    <name type="common">Walking stick</name>
    <dbReference type="NCBI Taxonomy" id="170557"/>
    <lineage>
        <taxon>Eukaryota</taxon>
        <taxon>Metazoa</taxon>
        <taxon>Ecdysozoa</taxon>
        <taxon>Arthropoda</taxon>
        <taxon>Hexapoda</taxon>
        <taxon>Insecta</taxon>
        <taxon>Pterygota</taxon>
        <taxon>Neoptera</taxon>
        <taxon>Polyneoptera</taxon>
        <taxon>Phasmatodea</taxon>
        <taxon>Timematodea</taxon>
        <taxon>Timematoidea</taxon>
        <taxon>Timematidae</taxon>
        <taxon>Timema</taxon>
    </lineage>
</organism>
<name>A0A7R9HJA3_TIMPO</name>
<sequence>MMFYSTYVKQLYVTCVAATNSSRESSRESHRDQLDCYQRTLDIAKCVPGTHVSSAKYHPALAWLYSPPGGDSRRLDRGCLLARTSTYNLRREFRQLLEAESEDKPDWELAFLTDIMGHLSILNQRLQGNNNMFPTLFSSIQAF</sequence>